<dbReference type="GO" id="GO:0046872">
    <property type="term" value="F:metal ion binding"/>
    <property type="evidence" value="ECO:0007669"/>
    <property type="project" value="UniProtKB-KW"/>
</dbReference>
<dbReference type="InterPro" id="IPR045862">
    <property type="entry name" value="Trf4-like"/>
</dbReference>
<feature type="domain" description="Polymerase nucleotidyl transferase" evidence="1">
    <location>
        <begin position="106"/>
        <end position="130"/>
    </location>
</feature>
<organism evidence="2 3">
    <name type="scientific">Cryoendolithus antarcticus</name>
    <dbReference type="NCBI Taxonomy" id="1507870"/>
    <lineage>
        <taxon>Eukaryota</taxon>
        <taxon>Fungi</taxon>
        <taxon>Dikarya</taxon>
        <taxon>Ascomycota</taxon>
        <taxon>Pezizomycotina</taxon>
        <taxon>Dothideomycetes</taxon>
        <taxon>Dothideomycetidae</taxon>
        <taxon>Cladosporiales</taxon>
        <taxon>Cladosporiaceae</taxon>
        <taxon>Cryoendolithus</taxon>
    </lineage>
</organism>
<dbReference type="GO" id="GO:0005730">
    <property type="term" value="C:nucleolus"/>
    <property type="evidence" value="ECO:0007669"/>
    <property type="project" value="TreeGrafter"/>
</dbReference>
<keyword evidence="3" id="KW-1185">Reference proteome</keyword>
<dbReference type="AlphaFoldDB" id="A0A1V8SAI4"/>
<dbReference type="InterPro" id="IPR043519">
    <property type="entry name" value="NT_sf"/>
</dbReference>
<evidence type="ECO:0000313" key="3">
    <source>
        <dbReference type="Proteomes" id="UP000192596"/>
    </source>
</evidence>
<dbReference type="OrthoDB" id="273917at2759"/>
<dbReference type="Pfam" id="PF01909">
    <property type="entry name" value="NTP_transf_2"/>
    <property type="match status" value="1"/>
</dbReference>
<dbReference type="InParanoid" id="A0A1V8SAI4"/>
<dbReference type="Proteomes" id="UP000192596">
    <property type="component" value="Unassembled WGS sequence"/>
</dbReference>
<protein>
    <recommendedName>
        <fullName evidence="1">Polymerase nucleotidyl transferase domain-containing protein</fullName>
    </recommendedName>
</protein>
<dbReference type="SUPFAM" id="SSF81301">
    <property type="entry name" value="Nucleotidyltransferase"/>
    <property type="match status" value="1"/>
</dbReference>
<dbReference type="Gene3D" id="3.30.460.10">
    <property type="entry name" value="Beta Polymerase, domain 2"/>
    <property type="match status" value="1"/>
</dbReference>
<dbReference type="GO" id="GO:0043634">
    <property type="term" value="P:polyadenylation-dependent ncRNA catabolic process"/>
    <property type="evidence" value="ECO:0007669"/>
    <property type="project" value="TreeGrafter"/>
</dbReference>
<evidence type="ECO:0000313" key="2">
    <source>
        <dbReference type="EMBL" id="OQN96059.1"/>
    </source>
</evidence>
<sequence>MNIVRRSKDLQQDSKRDPKALEEAKRWLAYVPLVVDPQESPLEESLPVPWALRFKERRNLTASQLLDEEIRRFAAHIFLTRTESKARERVLAHTIDKLKPVLKGTSGRYFVFGSMTTGTALPFSDIDVGVGRKGVHTGGAMYSPLQRLYNDIVAENEYMCTVFRGGKFPIMTAQHAESGVDVQVIAGDEHAEKNKMTIEYLESVPNARQLYAVVRTMLGMRGFIDPFVGGISAYGAMHMLFAPLLQPSTTSTNSPSAASQLQHFLSFFATFDTETHGLAVRPPEIFSKIDPVSSTATNGTRFTMGRTTPRERLARTSLLQPYLLCLEDPAKPDNDLGARVTAIRHILTTLQALSEDLTASMEAYDGARAQGQPLEGEFSLLLPLVGRCHEVYAERRAKLVAYETKMQERDLVPGLRISKVPVQGSFKREHVV</sequence>
<gene>
    <name evidence="2" type="ORF">B0A48_17859</name>
</gene>
<dbReference type="PANTHER" id="PTHR23092:SF15">
    <property type="entry name" value="INACTIVE NON-CANONICAL POLY(A) RNA POLYMERASE PROTEIN TRF4-2-RELATED"/>
    <property type="match status" value="1"/>
</dbReference>
<dbReference type="GO" id="GO:0031123">
    <property type="term" value="P:RNA 3'-end processing"/>
    <property type="evidence" value="ECO:0007669"/>
    <property type="project" value="TreeGrafter"/>
</dbReference>
<dbReference type="PANTHER" id="PTHR23092">
    <property type="entry name" value="POLY(A) RNA POLYMERASE"/>
    <property type="match status" value="1"/>
</dbReference>
<accession>A0A1V8SAI4</accession>
<proteinExistence type="predicted"/>
<dbReference type="SUPFAM" id="SSF81631">
    <property type="entry name" value="PAP/OAS1 substrate-binding domain"/>
    <property type="match status" value="1"/>
</dbReference>
<dbReference type="GO" id="GO:1990817">
    <property type="term" value="F:poly(A) RNA polymerase activity"/>
    <property type="evidence" value="ECO:0007669"/>
    <property type="project" value="InterPro"/>
</dbReference>
<dbReference type="EMBL" id="NAJO01000073">
    <property type="protein sequence ID" value="OQN96059.1"/>
    <property type="molecule type" value="Genomic_DNA"/>
</dbReference>
<comment type="caution">
    <text evidence="2">The sequence shown here is derived from an EMBL/GenBank/DDBJ whole genome shotgun (WGS) entry which is preliminary data.</text>
</comment>
<dbReference type="STRING" id="1507870.A0A1V8SAI4"/>
<dbReference type="InterPro" id="IPR002934">
    <property type="entry name" value="Polymerase_NTP_transf_dom"/>
</dbReference>
<reference evidence="3" key="1">
    <citation type="submission" date="2017-03" db="EMBL/GenBank/DDBJ databases">
        <title>Genomes of endolithic fungi from Antarctica.</title>
        <authorList>
            <person name="Coleine C."/>
            <person name="Masonjones S."/>
            <person name="Stajich J.E."/>
        </authorList>
    </citation>
    <scope>NUCLEOTIDE SEQUENCE [LARGE SCALE GENOMIC DNA]</scope>
    <source>
        <strain evidence="3">CCFEE 5527</strain>
    </source>
</reference>
<dbReference type="GO" id="GO:0031499">
    <property type="term" value="C:TRAMP complex"/>
    <property type="evidence" value="ECO:0007669"/>
    <property type="project" value="TreeGrafter"/>
</dbReference>
<dbReference type="GO" id="GO:0003729">
    <property type="term" value="F:mRNA binding"/>
    <property type="evidence" value="ECO:0007669"/>
    <property type="project" value="TreeGrafter"/>
</dbReference>
<dbReference type="Gene3D" id="1.10.1410.10">
    <property type="match status" value="1"/>
</dbReference>
<name>A0A1V8SAI4_9PEZI</name>
<evidence type="ECO:0000259" key="1">
    <source>
        <dbReference type="Pfam" id="PF01909"/>
    </source>
</evidence>